<evidence type="ECO:0000313" key="1">
    <source>
        <dbReference type="EMBL" id="GAG76268.1"/>
    </source>
</evidence>
<dbReference type="PANTHER" id="PTHR21599">
    <property type="entry name" value="GLYCERATE KINASE"/>
    <property type="match status" value="1"/>
</dbReference>
<dbReference type="Gene3D" id="3.90.1510.10">
    <property type="entry name" value="Glycerate kinase, domain 2"/>
    <property type="match status" value="1"/>
</dbReference>
<dbReference type="PANTHER" id="PTHR21599:SF0">
    <property type="entry name" value="GLYCERATE KINASE"/>
    <property type="match status" value="1"/>
</dbReference>
<dbReference type="InterPro" id="IPR004381">
    <property type="entry name" value="Glycerate_kinase"/>
</dbReference>
<sequence length="204" mass="21298">MGEKVKARIGIIGGNTAIIEMASASGLALIPKEKRNPMKTTTYGTGELIKKALNIGCRKVIIGIGGSATTDGGMGMAQALGVKFYNSCSNLLGFGGRQLLKLKRIDMSNIHPAVSNTEFNVASDVDNPLTGKNGAAYVYSPQKGADREMVKKLDNGFVNFSKIIKKDLGKDISNLKGAGAAGGLGAGLHAFLNATLRQGTDIII</sequence>
<comment type="caution">
    <text evidence="1">The sequence shown here is derived from an EMBL/GenBank/DDBJ whole genome shotgun (WGS) entry which is preliminary data.</text>
</comment>
<dbReference type="EMBL" id="BART01015976">
    <property type="protein sequence ID" value="GAG76268.1"/>
    <property type="molecule type" value="Genomic_DNA"/>
</dbReference>
<dbReference type="GO" id="GO:0031388">
    <property type="term" value="P:organic acid phosphorylation"/>
    <property type="evidence" value="ECO:0007669"/>
    <property type="project" value="InterPro"/>
</dbReference>
<protein>
    <recommendedName>
        <fullName evidence="2">Glycerate kinase</fullName>
    </recommendedName>
</protein>
<name>X1AVK9_9ZZZZ</name>
<evidence type="ECO:0008006" key="2">
    <source>
        <dbReference type="Google" id="ProtNLM"/>
    </source>
</evidence>
<dbReference type="InterPro" id="IPR018193">
    <property type="entry name" value="Glyc_kinase_flavodox-like_fold"/>
</dbReference>
<dbReference type="InterPro" id="IPR036129">
    <property type="entry name" value="Glycerate_kinase_sf"/>
</dbReference>
<dbReference type="NCBIfam" id="TIGR00045">
    <property type="entry name" value="glycerate kinase"/>
    <property type="match status" value="1"/>
</dbReference>
<dbReference type="SUPFAM" id="SSF110738">
    <property type="entry name" value="Glycerate kinase I"/>
    <property type="match status" value="1"/>
</dbReference>
<dbReference type="GO" id="GO:0008887">
    <property type="term" value="F:glycerate kinase activity"/>
    <property type="evidence" value="ECO:0007669"/>
    <property type="project" value="InterPro"/>
</dbReference>
<accession>X1AVK9</accession>
<dbReference type="Pfam" id="PF02595">
    <property type="entry name" value="Gly_kinase"/>
    <property type="match status" value="1"/>
</dbReference>
<proteinExistence type="predicted"/>
<gene>
    <name evidence="1" type="ORF">S01H4_30874</name>
</gene>
<organism evidence="1">
    <name type="scientific">marine sediment metagenome</name>
    <dbReference type="NCBI Taxonomy" id="412755"/>
    <lineage>
        <taxon>unclassified sequences</taxon>
        <taxon>metagenomes</taxon>
        <taxon>ecological metagenomes</taxon>
    </lineage>
</organism>
<reference evidence="1" key="1">
    <citation type="journal article" date="2014" name="Front. Microbiol.">
        <title>High frequency of phylogenetically diverse reductive dehalogenase-homologous genes in deep subseafloor sedimentary metagenomes.</title>
        <authorList>
            <person name="Kawai M."/>
            <person name="Futagami T."/>
            <person name="Toyoda A."/>
            <person name="Takaki Y."/>
            <person name="Nishi S."/>
            <person name="Hori S."/>
            <person name="Arai W."/>
            <person name="Tsubouchi T."/>
            <person name="Morono Y."/>
            <person name="Uchiyama I."/>
            <person name="Ito T."/>
            <person name="Fujiyama A."/>
            <person name="Inagaki F."/>
            <person name="Takami H."/>
        </authorList>
    </citation>
    <scope>NUCLEOTIDE SEQUENCE</scope>
    <source>
        <strain evidence="1">Expedition CK06-06</strain>
    </source>
</reference>
<dbReference type="AlphaFoldDB" id="X1AVK9"/>